<name>A0A7Y9UDF7_9BURK</name>
<reference evidence="5 6" key="1">
    <citation type="submission" date="2020-07" db="EMBL/GenBank/DDBJ databases">
        <title>Genomic Encyclopedia of Archaeal and Bacterial Type Strains, Phase II (KMG-II): from individual species to whole genera.</title>
        <authorList>
            <person name="Goeker M."/>
        </authorList>
    </citation>
    <scope>NUCLEOTIDE SEQUENCE [LARGE SCALE GENOMIC DNA]</scope>
    <source>
        <strain evidence="5 6">DSM 21226</strain>
    </source>
</reference>
<evidence type="ECO:0000256" key="3">
    <source>
        <dbReference type="ARBA" id="ARBA00022840"/>
    </source>
</evidence>
<dbReference type="PANTHER" id="PTHR43158">
    <property type="entry name" value="SKFA PEPTIDE EXPORT ATP-BINDING PROTEIN SKFE"/>
    <property type="match status" value="1"/>
</dbReference>
<keyword evidence="2" id="KW-0547">Nucleotide-binding</keyword>
<evidence type="ECO:0000313" key="5">
    <source>
        <dbReference type="EMBL" id="NYG34529.1"/>
    </source>
</evidence>
<dbReference type="Pfam" id="PF00005">
    <property type="entry name" value="ABC_tran"/>
    <property type="match status" value="1"/>
</dbReference>
<dbReference type="SMART" id="SM00382">
    <property type="entry name" value="AAA"/>
    <property type="match status" value="1"/>
</dbReference>
<dbReference type="InterPro" id="IPR003593">
    <property type="entry name" value="AAA+_ATPase"/>
</dbReference>
<dbReference type="PROSITE" id="PS50893">
    <property type="entry name" value="ABC_TRANSPORTER_2"/>
    <property type="match status" value="1"/>
</dbReference>
<evidence type="ECO:0000313" key="6">
    <source>
        <dbReference type="Proteomes" id="UP000518288"/>
    </source>
</evidence>
<feature type="domain" description="ABC transporter" evidence="4">
    <location>
        <begin position="10"/>
        <end position="217"/>
    </location>
</feature>
<evidence type="ECO:0000259" key="4">
    <source>
        <dbReference type="PROSITE" id="PS50893"/>
    </source>
</evidence>
<keyword evidence="1" id="KW-0472">Membrane</keyword>
<dbReference type="EMBL" id="JACCFH010000001">
    <property type="protein sequence ID" value="NYG34529.1"/>
    <property type="molecule type" value="Genomic_DNA"/>
</dbReference>
<gene>
    <name evidence="5" type="ORF">BDD16_003515</name>
</gene>
<organism evidence="5 6">
    <name type="scientific">Sphaerotilus montanus</name>
    <dbReference type="NCBI Taxonomy" id="522889"/>
    <lineage>
        <taxon>Bacteria</taxon>
        <taxon>Pseudomonadati</taxon>
        <taxon>Pseudomonadota</taxon>
        <taxon>Betaproteobacteria</taxon>
        <taxon>Burkholderiales</taxon>
        <taxon>Sphaerotilaceae</taxon>
        <taxon>Sphaerotilus</taxon>
    </lineage>
</organism>
<dbReference type="InterPro" id="IPR003439">
    <property type="entry name" value="ABC_transporter-like_ATP-bd"/>
</dbReference>
<dbReference type="Proteomes" id="UP000518288">
    <property type="component" value="Unassembled WGS sequence"/>
</dbReference>
<dbReference type="PANTHER" id="PTHR43158:SF2">
    <property type="entry name" value="SKFA PEPTIDE EXPORT ATP-BINDING PROTEIN SKFE"/>
    <property type="match status" value="1"/>
</dbReference>
<sequence length="217" mass="22924">MARSMPDAGLQVERLRFHFPHHALFTDWSAQFGPGLGLVRGGDGSGKSTLLRLLAGSLAPQAGRLVLNGADLAQHPLAYRAQVFWCDPADEALDGLGARDYLALRQSQHPGWDAAVLAEDLEALGLLPHLDKPLYALSTGTRRKLRLAAGLASGAPLTLFDDPLAALDLRSADYVLDRLDDCAEAADRVVIVAHHAALDGVPLATLVDLPGDGSASS</sequence>
<dbReference type="GO" id="GO:0016887">
    <property type="term" value="F:ATP hydrolysis activity"/>
    <property type="evidence" value="ECO:0007669"/>
    <property type="project" value="InterPro"/>
</dbReference>
<accession>A0A7Y9UDF7</accession>
<dbReference type="SUPFAM" id="SSF52540">
    <property type="entry name" value="P-loop containing nucleoside triphosphate hydrolases"/>
    <property type="match status" value="1"/>
</dbReference>
<evidence type="ECO:0000256" key="1">
    <source>
        <dbReference type="ARBA" id="ARBA00022475"/>
    </source>
</evidence>
<dbReference type="GO" id="GO:0005524">
    <property type="term" value="F:ATP binding"/>
    <property type="evidence" value="ECO:0007669"/>
    <property type="project" value="UniProtKB-KW"/>
</dbReference>
<dbReference type="RefSeq" id="WP_246332592.1">
    <property type="nucleotide sequence ID" value="NZ_JACCFH010000001.1"/>
</dbReference>
<proteinExistence type="predicted"/>
<keyword evidence="1" id="KW-1003">Cell membrane</keyword>
<evidence type="ECO:0000256" key="2">
    <source>
        <dbReference type="ARBA" id="ARBA00022741"/>
    </source>
</evidence>
<keyword evidence="6" id="KW-1185">Reference proteome</keyword>
<dbReference type="AlphaFoldDB" id="A0A7Y9UDF7"/>
<dbReference type="InterPro" id="IPR027417">
    <property type="entry name" value="P-loop_NTPase"/>
</dbReference>
<keyword evidence="3" id="KW-0067">ATP-binding</keyword>
<comment type="caution">
    <text evidence="5">The sequence shown here is derived from an EMBL/GenBank/DDBJ whole genome shotgun (WGS) entry which is preliminary data.</text>
</comment>
<protein>
    <submittedName>
        <fullName evidence="5">ABC-type multidrug transport system ATPase subunit</fullName>
    </submittedName>
</protein>
<dbReference type="Gene3D" id="3.40.50.300">
    <property type="entry name" value="P-loop containing nucleotide triphosphate hydrolases"/>
    <property type="match status" value="1"/>
</dbReference>